<keyword evidence="3" id="KW-1185">Reference proteome</keyword>
<evidence type="ECO:0000313" key="2">
    <source>
        <dbReference type="EMBL" id="MBU3865565.1"/>
    </source>
</evidence>
<feature type="domain" description="RapZ C-terminal" evidence="1">
    <location>
        <begin position="3"/>
        <end position="121"/>
    </location>
</feature>
<dbReference type="InterPro" id="IPR005337">
    <property type="entry name" value="RapZ-like"/>
</dbReference>
<accession>A0ABS6CF60</accession>
<dbReference type="InterPro" id="IPR053931">
    <property type="entry name" value="RapZ_C"/>
</dbReference>
<name>A0ABS6CF60_9ACTN</name>
<protein>
    <submittedName>
        <fullName evidence="2">ATPase</fullName>
    </submittedName>
</protein>
<dbReference type="Pfam" id="PF22740">
    <property type="entry name" value="PapZ_C"/>
    <property type="match status" value="1"/>
</dbReference>
<comment type="caution">
    <text evidence="2">The sequence shown here is derived from an EMBL/GenBank/DDBJ whole genome shotgun (WGS) entry which is preliminary data.</text>
</comment>
<evidence type="ECO:0000313" key="3">
    <source>
        <dbReference type="Proteomes" id="UP000720508"/>
    </source>
</evidence>
<proteinExistence type="predicted"/>
<sequence length="135" mass="14313">MPQLRIVSFGYGHSKPRPTCDLMLDARHLTDPYLDPALRDLDARDPRVQRAVMRTPGARALLSTIVTAGYGLLALAADEQTVTIAVGCGGGRHRAPVLAAQAAAQMDHLGDLRVQAVHRDLDEELLPAGAGDAAA</sequence>
<gene>
    <name evidence="2" type="ORF">KN815_16205</name>
</gene>
<dbReference type="Proteomes" id="UP000720508">
    <property type="component" value="Unassembled WGS sequence"/>
</dbReference>
<organism evidence="2 3">
    <name type="scientific">Streptomyces niphimycinicus</name>
    <dbReference type="NCBI Taxonomy" id="2842201"/>
    <lineage>
        <taxon>Bacteria</taxon>
        <taxon>Bacillati</taxon>
        <taxon>Actinomycetota</taxon>
        <taxon>Actinomycetes</taxon>
        <taxon>Kitasatosporales</taxon>
        <taxon>Streptomycetaceae</taxon>
        <taxon>Streptomyces</taxon>
    </lineage>
</organism>
<evidence type="ECO:0000259" key="1">
    <source>
        <dbReference type="Pfam" id="PF22740"/>
    </source>
</evidence>
<dbReference type="PANTHER" id="PTHR30448">
    <property type="entry name" value="RNASE ADAPTER PROTEIN RAPZ"/>
    <property type="match status" value="1"/>
</dbReference>
<dbReference type="EMBL" id="JAHLEM010000163">
    <property type="protein sequence ID" value="MBU3865565.1"/>
    <property type="molecule type" value="Genomic_DNA"/>
</dbReference>
<dbReference type="PANTHER" id="PTHR30448:SF0">
    <property type="entry name" value="RNASE ADAPTER PROTEIN RAPZ"/>
    <property type="match status" value="1"/>
</dbReference>
<reference evidence="2 3" key="1">
    <citation type="submission" date="2021-06" db="EMBL/GenBank/DDBJ databases">
        <authorList>
            <person name="Pan X."/>
        </authorList>
    </citation>
    <scope>NUCLEOTIDE SEQUENCE [LARGE SCALE GENOMIC DNA]</scope>
    <source>
        <strain evidence="2 3">4503</strain>
    </source>
</reference>
<dbReference type="RefSeq" id="WP_216342632.1">
    <property type="nucleotide sequence ID" value="NZ_JAHLEM010000163.1"/>
</dbReference>